<dbReference type="AlphaFoldDB" id="A8EXA2"/>
<name>A8EXA2_RICCK</name>
<gene>
    <name evidence="1" type="ordered locus">A1E_00160</name>
</gene>
<sequence>MLKFLQIILEEVPEIEMVFEAVTLSFNINSSHSRDDVEIAVVNY</sequence>
<accession>A8EXA2</accession>
<dbReference type="EMBL" id="CP000409">
    <property type="protein sequence ID" value="ABV72985.1"/>
    <property type="molecule type" value="Genomic_DNA"/>
</dbReference>
<evidence type="ECO:0000313" key="2">
    <source>
        <dbReference type="Proteomes" id="UP000007056"/>
    </source>
</evidence>
<dbReference type="HOGENOM" id="CLU_3221373_0_0_5"/>
<organism evidence="1 2">
    <name type="scientific">Rickettsia canadensis (strain McKiel)</name>
    <dbReference type="NCBI Taxonomy" id="293613"/>
    <lineage>
        <taxon>Bacteria</taxon>
        <taxon>Pseudomonadati</taxon>
        <taxon>Pseudomonadota</taxon>
        <taxon>Alphaproteobacteria</taxon>
        <taxon>Rickettsiales</taxon>
        <taxon>Rickettsiaceae</taxon>
        <taxon>Rickettsieae</taxon>
        <taxon>Rickettsia</taxon>
        <taxon>belli group</taxon>
    </lineage>
</organism>
<proteinExistence type="predicted"/>
<dbReference type="KEGG" id="rcm:A1E_00160"/>
<reference evidence="2" key="1">
    <citation type="submission" date="2007-09" db="EMBL/GenBank/DDBJ databases">
        <title>Complete genome sequence of Rickettsia canadensis.</title>
        <authorList>
            <person name="Madan A."/>
            <person name="Fahey J."/>
            <person name="Helton E."/>
            <person name="Ketteman M."/>
            <person name="Madan A."/>
            <person name="Rodrigues S."/>
            <person name="Sanchez A."/>
            <person name="Whiting M."/>
            <person name="Dasch G."/>
            <person name="Eremeeva M."/>
        </authorList>
    </citation>
    <scope>NUCLEOTIDE SEQUENCE [LARGE SCALE GENOMIC DNA]</scope>
    <source>
        <strain evidence="2">McKiel</strain>
    </source>
</reference>
<evidence type="ECO:0000313" key="1">
    <source>
        <dbReference type="EMBL" id="ABV72985.1"/>
    </source>
</evidence>
<dbReference type="Proteomes" id="UP000007056">
    <property type="component" value="Chromosome"/>
</dbReference>
<protein>
    <submittedName>
        <fullName evidence="1">Uncharacterized protein</fullName>
    </submittedName>
</protein>